<evidence type="ECO:0000313" key="3">
    <source>
        <dbReference type="Proteomes" id="UP000642748"/>
    </source>
</evidence>
<proteinExistence type="predicted"/>
<organism evidence="2 3">
    <name type="scientific">Rugosimonospora africana</name>
    <dbReference type="NCBI Taxonomy" id="556532"/>
    <lineage>
        <taxon>Bacteria</taxon>
        <taxon>Bacillati</taxon>
        <taxon>Actinomycetota</taxon>
        <taxon>Actinomycetes</taxon>
        <taxon>Micromonosporales</taxon>
        <taxon>Micromonosporaceae</taxon>
        <taxon>Rugosimonospora</taxon>
    </lineage>
</organism>
<gene>
    <name evidence="2" type="ORF">Raf01_53120</name>
</gene>
<keyword evidence="3" id="KW-1185">Reference proteome</keyword>
<dbReference type="EMBL" id="BONZ01000050">
    <property type="protein sequence ID" value="GIH17140.1"/>
    <property type="molecule type" value="Genomic_DNA"/>
</dbReference>
<keyword evidence="1" id="KW-0472">Membrane</keyword>
<accession>A0A8J3VSD7</accession>
<reference evidence="2" key="1">
    <citation type="submission" date="2021-01" db="EMBL/GenBank/DDBJ databases">
        <title>Whole genome shotgun sequence of Rugosimonospora africana NBRC 104875.</title>
        <authorList>
            <person name="Komaki H."/>
            <person name="Tamura T."/>
        </authorList>
    </citation>
    <scope>NUCLEOTIDE SEQUENCE</scope>
    <source>
        <strain evidence="2">NBRC 104875</strain>
    </source>
</reference>
<evidence type="ECO:0000313" key="2">
    <source>
        <dbReference type="EMBL" id="GIH17140.1"/>
    </source>
</evidence>
<feature type="transmembrane region" description="Helical" evidence="1">
    <location>
        <begin position="41"/>
        <end position="62"/>
    </location>
</feature>
<protein>
    <submittedName>
        <fullName evidence="2">Uncharacterized protein</fullName>
    </submittedName>
</protein>
<dbReference type="RefSeq" id="WP_203920707.1">
    <property type="nucleotide sequence ID" value="NZ_BONZ01000050.1"/>
</dbReference>
<comment type="caution">
    <text evidence="2">The sequence shown here is derived from an EMBL/GenBank/DDBJ whole genome shotgun (WGS) entry which is preliminary data.</text>
</comment>
<evidence type="ECO:0000256" key="1">
    <source>
        <dbReference type="SAM" id="Phobius"/>
    </source>
</evidence>
<keyword evidence="1" id="KW-1133">Transmembrane helix</keyword>
<keyword evidence="1" id="KW-0812">Transmembrane</keyword>
<name>A0A8J3VSD7_9ACTN</name>
<sequence>MNSADERDIRNVMSEVTRDLEPSPVLMELVRRKVRRRNRQHGLLAAAAAVVLLVAVGGVLALRPWHADNRYDAPLAPIPGFDQPTRGDLAGDNRYADDVTTAWGAWARQWQVAKGNSYRVTELGATNLTWALNTPAGRVAVIEQELTVSEDHVDHPGVAIGYLTDIVGRPHVVDALWEPLDQPLEQLPFPGGTGGMLAGADRSVLVVFDPGGPVGYSVKRTYHPDGQITRDDWKPLHFTGGVAVVRVPPRADQGAIAVAPRPYGQSQPLWLVNTADNAGIYQVGTVPSRDQNRPDGRLNWDTYHLNGPNPGTNECLRLPSPVSYPTRSPFTDPLGASEISEGPFTACGTTPDGSGVTIGDAVLPGDPAFLWYALRSPAGTIRYGYVGPFDASAPLPVKVTLPSGQGYVVARKGAVLSYRINNGPWQGARENAALVPAEATAVQVATNGSSTVVPLG</sequence>
<dbReference type="Proteomes" id="UP000642748">
    <property type="component" value="Unassembled WGS sequence"/>
</dbReference>
<dbReference type="AlphaFoldDB" id="A0A8J3VSD7"/>